<dbReference type="InterPro" id="IPR011152">
    <property type="entry name" value="Pesterase_MJ0912"/>
</dbReference>
<organism evidence="3 4">
    <name type="scientific">OM182 bacterium</name>
    <dbReference type="NCBI Taxonomy" id="2510334"/>
    <lineage>
        <taxon>Bacteria</taxon>
        <taxon>Pseudomonadati</taxon>
        <taxon>Pseudomonadota</taxon>
        <taxon>Gammaproteobacteria</taxon>
        <taxon>OMG group</taxon>
        <taxon>OM182 clade</taxon>
    </lineage>
</organism>
<dbReference type="Proteomes" id="UP000316199">
    <property type="component" value="Unassembled WGS sequence"/>
</dbReference>
<dbReference type="InterPro" id="IPR029052">
    <property type="entry name" value="Metallo-depent_PP-like"/>
</dbReference>
<comment type="similarity">
    <text evidence="1">Belongs to the metallophosphoesterase superfamily. YfcE family.</text>
</comment>
<name>A0A520S4F9_9GAMM</name>
<accession>A0A520S4F9</accession>
<evidence type="ECO:0000259" key="2">
    <source>
        <dbReference type="Pfam" id="PF12850"/>
    </source>
</evidence>
<evidence type="ECO:0000313" key="4">
    <source>
        <dbReference type="Proteomes" id="UP000316199"/>
    </source>
</evidence>
<evidence type="ECO:0000313" key="3">
    <source>
        <dbReference type="EMBL" id="RZO77343.1"/>
    </source>
</evidence>
<proteinExistence type="inferred from homology"/>
<dbReference type="GO" id="GO:0016791">
    <property type="term" value="F:phosphatase activity"/>
    <property type="evidence" value="ECO:0007669"/>
    <property type="project" value="TreeGrafter"/>
</dbReference>
<feature type="domain" description="Calcineurin-like phosphoesterase" evidence="2">
    <location>
        <begin position="1"/>
        <end position="187"/>
    </location>
</feature>
<dbReference type="PANTHER" id="PTHR42850:SF2">
    <property type="entry name" value="BLL5683 PROTEIN"/>
    <property type="match status" value="1"/>
</dbReference>
<dbReference type="Pfam" id="PF12850">
    <property type="entry name" value="Metallophos_2"/>
    <property type="match status" value="1"/>
</dbReference>
<dbReference type="EMBL" id="SHAG01000003">
    <property type="protein sequence ID" value="RZO77343.1"/>
    <property type="molecule type" value="Genomic_DNA"/>
</dbReference>
<dbReference type="PIRSF" id="PIRSF000883">
    <property type="entry name" value="Pesterase_MJ0912"/>
    <property type="match status" value="1"/>
</dbReference>
<dbReference type="PANTHER" id="PTHR42850">
    <property type="entry name" value="METALLOPHOSPHOESTERASE"/>
    <property type="match status" value="1"/>
</dbReference>
<comment type="caution">
    <text evidence="3">The sequence shown here is derived from an EMBL/GenBank/DDBJ whole genome shotgun (WGS) entry which is preliminary data.</text>
</comment>
<reference evidence="3 4" key="1">
    <citation type="submission" date="2019-02" db="EMBL/GenBank/DDBJ databases">
        <title>Prokaryotic population dynamics and viral predation in marine succession experiment using metagenomics: the confinement effect.</title>
        <authorList>
            <person name="Haro-Moreno J.M."/>
            <person name="Rodriguez-Valera F."/>
            <person name="Lopez-Perez M."/>
        </authorList>
    </citation>
    <scope>NUCLEOTIDE SEQUENCE [LARGE SCALE GENOMIC DNA]</scope>
    <source>
        <strain evidence="3">MED-G157</strain>
    </source>
</reference>
<protein>
    <submittedName>
        <fullName evidence="3">Metallophosphoesterase</fullName>
    </submittedName>
</protein>
<dbReference type="GO" id="GO:0005737">
    <property type="term" value="C:cytoplasm"/>
    <property type="evidence" value="ECO:0007669"/>
    <property type="project" value="TreeGrafter"/>
</dbReference>
<dbReference type="InterPro" id="IPR024654">
    <property type="entry name" value="Calcineurin-like_PHP_lpxH"/>
</dbReference>
<dbReference type="InterPro" id="IPR050126">
    <property type="entry name" value="Ap4A_hydrolase"/>
</dbReference>
<gene>
    <name evidence="3" type="ORF">EVA68_01780</name>
</gene>
<evidence type="ECO:0000256" key="1">
    <source>
        <dbReference type="ARBA" id="ARBA00008950"/>
    </source>
</evidence>
<sequence length="252" mass="28562">MKILVIADIHGNAEALRAVLKKDGDADRTIFLGDAVLPGPQANETIELMKGMPQGINILGNHDYELLDSSMLLLDGWPPHWLAYSKWIREHLDPAGYDYVKTFHPEGEFEEDGIRMLLRHGFLPGGVRHLVPDTPDEKFIELANGSSCKYVLFGHSHIQFRRMVNGQEFINPGSVGQNRCGRNAACYGLIEDGIFRHCQISYDNQGWLDAIDRIPPLQEFPDFLQRQKDGMITGFGIGEHEPWARFSQEGYW</sequence>
<dbReference type="SUPFAM" id="SSF56300">
    <property type="entry name" value="Metallo-dependent phosphatases"/>
    <property type="match status" value="1"/>
</dbReference>
<dbReference type="Gene3D" id="3.60.21.10">
    <property type="match status" value="1"/>
</dbReference>
<dbReference type="AlphaFoldDB" id="A0A520S4F9"/>